<sequence length="201" mass="22347">MDNEGRPCEAASGPRVPTLQTEQSENSHTDEQPHGRKVPAPPHIEFDPDPEELERMNRSMSRQLSVKQLARLSLKHSVSRRGTSGARRAQSMPAIATATAQEQETAKVRPEQRQEKRQSKIPDGPPPKLKFTPLELTRGGPSHSHKLSIIREAKAAEEERKKRAQEVAIRRSMRAQSALTTPNSTTLPTPRSNFATPRSAC</sequence>
<gene>
    <name evidence="2" type="ORF">R1flu_013454</name>
</gene>
<comment type="caution">
    <text evidence="2">The sequence shown here is derived from an EMBL/GenBank/DDBJ whole genome shotgun (WGS) entry which is preliminary data.</text>
</comment>
<accession>A0ABD1YDF2</accession>
<feature type="compositionally biased region" description="Basic and acidic residues" evidence="1">
    <location>
        <begin position="25"/>
        <end position="34"/>
    </location>
</feature>
<evidence type="ECO:0000313" key="3">
    <source>
        <dbReference type="Proteomes" id="UP001605036"/>
    </source>
</evidence>
<feature type="compositionally biased region" description="Basic and acidic residues" evidence="1">
    <location>
        <begin position="149"/>
        <end position="169"/>
    </location>
</feature>
<keyword evidence="3" id="KW-1185">Reference proteome</keyword>
<proteinExistence type="predicted"/>
<feature type="region of interest" description="Disordered" evidence="1">
    <location>
        <begin position="1"/>
        <end position="201"/>
    </location>
</feature>
<organism evidence="2 3">
    <name type="scientific">Riccia fluitans</name>
    <dbReference type="NCBI Taxonomy" id="41844"/>
    <lineage>
        <taxon>Eukaryota</taxon>
        <taxon>Viridiplantae</taxon>
        <taxon>Streptophyta</taxon>
        <taxon>Embryophyta</taxon>
        <taxon>Marchantiophyta</taxon>
        <taxon>Marchantiopsida</taxon>
        <taxon>Marchantiidae</taxon>
        <taxon>Marchantiales</taxon>
        <taxon>Ricciaceae</taxon>
        <taxon>Riccia</taxon>
    </lineage>
</organism>
<evidence type="ECO:0000313" key="2">
    <source>
        <dbReference type="EMBL" id="KAL2628768.1"/>
    </source>
</evidence>
<name>A0ABD1YDF2_9MARC</name>
<feature type="compositionally biased region" description="Basic and acidic residues" evidence="1">
    <location>
        <begin position="104"/>
        <end position="120"/>
    </location>
</feature>
<evidence type="ECO:0000256" key="1">
    <source>
        <dbReference type="SAM" id="MobiDB-lite"/>
    </source>
</evidence>
<feature type="compositionally biased region" description="Low complexity" evidence="1">
    <location>
        <begin position="179"/>
        <end position="193"/>
    </location>
</feature>
<dbReference type="EMBL" id="JBHFFA010000004">
    <property type="protein sequence ID" value="KAL2628768.1"/>
    <property type="molecule type" value="Genomic_DNA"/>
</dbReference>
<dbReference type="Proteomes" id="UP001605036">
    <property type="component" value="Unassembled WGS sequence"/>
</dbReference>
<reference evidence="2 3" key="1">
    <citation type="submission" date="2024-09" db="EMBL/GenBank/DDBJ databases">
        <title>Chromosome-scale assembly of Riccia fluitans.</title>
        <authorList>
            <person name="Paukszto L."/>
            <person name="Sawicki J."/>
            <person name="Karawczyk K."/>
            <person name="Piernik-Szablinska J."/>
            <person name="Szczecinska M."/>
            <person name="Mazdziarz M."/>
        </authorList>
    </citation>
    <scope>NUCLEOTIDE SEQUENCE [LARGE SCALE GENOMIC DNA]</scope>
    <source>
        <strain evidence="2">Rf_01</strain>
        <tissue evidence="2">Aerial parts of the thallus</tissue>
    </source>
</reference>
<protein>
    <submittedName>
        <fullName evidence="2">Uncharacterized protein</fullName>
    </submittedName>
</protein>
<dbReference type="AlphaFoldDB" id="A0ABD1YDF2"/>